<evidence type="ECO:0000313" key="2">
    <source>
        <dbReference type="EMBL" id="QUY35416.1"/>
    </source>
</evidence>
<dbReference type="AlphaFoldDB" id="A0AAX1MEK6"/>
<sequence length="96" mass="11723">MSELWIRIKQVLAKAWEIFQMLLGLAFILFLLVSCFSSDDKDDDYQKDNYEPYSYEHNDFYQNEPYYEQDTYYDQDDEEYPSYEEKWSPEGDYIGS</sequence>
<evidence type="ECO:0000256" key="1">
    <source>
        <dbReference type="SAM" id="MobiDB-lite"/>
    </source>
</evidence>
<organism evidence="2 3">
    <name type="scientific">Acinetobacter junii</name>
    <dbReference type="NCBI Taxonomy" id="40215"/>
    <lineage>
        <taxon>Bacteria</taxon>
        <taxon>Pseudomonadati</taxon>
        <taxon>Pseudomonadota</taxon>
        <taxon>Gammaproteobacteria</taxon>
        <taxon>Moraxellales</taxon>
        <taxon>Moraxellaceae</taxon>
        <taxon>Acinetobacter</taxon>
    </lineage>
</organism>
<name>A0AAX1MEK6_ACIJU</name>
<proteinExistence type="predicted"/>
<feature type="region of interest" description="Disordered" evidence="1">
    <location>
        <begin position="77"/>
        <end position="96"/>
    </location>
</feature>
<evidence type="ECO:0008006" key="4">
    <source>
        <dbReference type="Google" id="ProtNLM"/>
    </source>
</evidence>
<dbReference type="EMBL" id="CP059558">
    <property type="protein sequence ID" value="QUY35416.1"/>
    <property type="molecule type" value="Genomic_DNA"/>
</dbReference>
<dbReference type="Proteomes" id="UP000679388">
    <property type="component" value="Chromosome"/>
</dbReference>
<dbReference type="GeneID" id="70092644"/>
<dbReference type="PROSITE" id="PS51257">
    <property type="entry name" value="PROKAR_LIPOPROTEIN"/>
    <property type="match status" value="1"/>
</dbReference>
<gene>
    <name evidence="2" type="ORF">H2677_08970</name>
</gene>
<reference evidence="2" key="1">
    <citation type="submission" date="2020-07" db="EMBL/GenBank/DDBJ databases">
        <title>Acinetobacter junii strain YR7 chromosome and plasmid pNDM-YR7.</title>
        <authorList>
            <person name="Tang B."/>
        </authorList>
    </citation>
    <scope>NUCLEOTIDE SEQUENCE</scope>
    <source>
        <strain evidence="2">YR7</strain>
    </source>
</reference>
<dbReference type="RefSeq" id="WP_212638349.1">
    <property type="nucleotide sequence ID" value="NZ_CP059558.1"/>
</dbReference>
<evidence type="ECO:0000313" key="3">
    <source>
        <dbReference type="Proteomes" id="UP000679388"/>
    </source>
</evidence>
<accession>A0AAX1MEK6</accession>
<protein>
    <recommendedName>
        <fullName evidence="4">Lipoprotein</fullName>
    </recommendedName>
</protein>